<accession>A0A6P1DNG1</accession>
<name>A0A6P1DNG1_9GAMM</name>
<dbReference type="AlphaFoldDB" id="A0A6P1DNG1"/>
<dbReference type="Pfam" id="PF01864">
    <property type="entry name" value="CarS-like"/>
    <property type="match status" value="2"/>
</dbReference>
<dbReference type="EMBL" id="JAAIJR010000004">
    <property type="protein sequence ID" value="NEX19080.1"/>
    <property type="molecule type" value="Genomic_DNA"/>
</dbReference>
<protein>
    <submittedName>
        <fullName evidence="2">CDP-archaeol synthase</fullName>
    </submittedName>
</protein>
<reference evidence="3" key="1">
    <citation type="journal article" date="2020" name="Microbiol. Resour. Announc.">
        <title>Draft Genome Sequences of Thiorhodococcus mannitoliphagus and Thiorhodococcus minor, Purple Sulfur Photosynthetic Bacteria in the Gammaproteobacterial Family Chromatiaceae.</title>
        <authorList>
            <person name="Aviles F.A."/>
            <person name="Meyer T.E."/>
            <person name="Kyndt J.A."/>
        </authorList>
    </citation>
    <scope>NUCLEOTIDE SEQUENCE [LARGE SCALE GENOMIC DNA]</scope>
    <source>
        <strain evidence="3">DSM 18266</strain>
    </source>
</reference>
<feature type="transmembrane region" description="Helical" evidence="1">
    <location>
        <begin position="70"/>
        <end position="90"/>
    </location>
</feature>
<dbReference type="InterPro" id="IPR032690">
    <property type="entry name" value="CarS"/>
</dbReference>
<keyword evidence="1" id="KW-0472">Membrane</keyword>
<gene>
    <name evidence="2" type="ORF">G3480_01930</name>
</gene>
<comment type="caution">
    <text evidence="2">The sequence shown here is derived from an EMBL/GenBank/DDBJ whole genome shotgun (WGS) entry which is preliminary data.</text>
</comment>
<keyword evidence="3" id="KW-1185">Reference proteome</keyword>
<evidence type="ECO:0000313" key="2">
    <source>
        <dbReference type="EMBL" id="NEX19080.1"/>
    </source>
</evidence>
<proteinExistence type="predicted"/>
<keyword evidence="1" id="KW-1133">Transmembrane helix</keyword>
<dbReference type="PANTHER" id="PTHR39650">
    <property type="entry name" value="CDP-ARCHAEOL SYNTHASE"/>
    <property type="match status" value="1"/>
</dbReference>
<feature type="transmembrane region" description="Helical" evidence="1">
    <location>
        <begin position="129"/>
        <end position="151"/>
    </location>
</feature>
<sequence>MLAALILISWANGAPVVACLVLGRRWARPVDGGRRLGDGHLLLGRSKTWRGWAASVLTTPLVAEVLGLPWPLGLAVAVAAMLGDAAVSFLKRRLGLPSSASVFLLDQIPEALLPLLILRGPLALDSFEVLLVVLGFLVVNLVLTPAFRHLLSLRLWR</sequence>
<dbReference type="Proteomes" id="UP000471640">
    <property type="component" value="Unassembled WGS sequence"/>
</dbReference>
<evidence type="ECO:0000256" key="1">
    <source>
        <dbReference type="SAM" id="Phobius"/>
    </source>
</evidence>
<dbReference type="PANTHER" id="PTHR39650:SF1">
    <property type="entry name" value="CDP-ARCHAEOL SYNTHASE"/>
    <property type="match status" value="1"/>
</dbReference>
<dbReference type="RefSeq" id="WP_164651980.1">
    <property type="nucleotide sequence ID" value="NZ_JAAIJR010000004.1"/>
</dbReference>
<reference evidence="2 3" key="2">
    <citation type="submission" date="2020-02" db="EMBL/GenBank/DDBJ databases">
        <title>Genome sequences of Thiorhodococcus mannitoliphagus and Thiorhodococcus minor, purple sulfur photosynthetic bacteria in the gammaproteobacterial family, Chromatiaceae.</title>
        <authorList>
            <person name="Aviles F.A."/>
            <person name="Meyer T.E."/>
            <person name="Kyndt J.A."/>
        </authorList>
    </citation>
    <scope>NUCLEOTIDE SEQUENCE [LARGE SCALE GENOMIC DNA]</scope>
    <source>
        <strain evidence="2 3">DSM 18266</strain>
    </source>
</reference>
<organism evidence="2 3">
    <name type="scientific">Thiorhodococcus mannitoliphagus</name>
    <dbReference type="NCBI Taxonomy" id="329406"/>
    <lineage>
        <taxon>Bacteria</taxon>
        <taxon>Pseudomonadati</taxon>
        <taxon>Pseudomonadota</taxon>
        <taxon>Gammaproteobacteria</taxon>
        <taxon>Chromatiales</taxon>
        <taxon>Chromatiaceae</taxon>
        <taxon>Thiorhodococcus</taxon>
    </lineage>
</organism>
<keyword evidence="1" id="KW-0812">Transmembrane</keyword>
<evidence type="ECO:0000313" key="3">
    <source>
        <dbReference type="Proteomes" id="UP000471640"/>
    </source>
</evidence>